<keyword evidence="12" id="KW-1185">Reference proteome</keyword>
<dbReference type="AlphaFoldDB" id="A0ABD1YKH4"/>
<dbReference type="InterPro" id="IPR011009">
    <property type="entry name" value="Kinase-like_dom_sf"/>
</dbReference>
<reference evidence="11 12" key="1">
    <citation type="submission" date="2024-09" db="EMBL/GenBank/DDBJ databases">
        <title>Chromosome-scale assembly of Riccia fluitans.</title>
        <authorList>
            <person name="Paukszto L."/>
            <person name="Sawicki J."/>
            <person name="Karawczyk K."/>
            <person name="Piernik-Szablinska J."/>
            <person name="Szczecinska M."/>
            <person name="Mazdziarz M."/>
        </authorList>
    </citation>
    <scope>NUCLEOTIDE SEQUENCE [LARGE SCALE GENOMIC DNA]</scope>
    <source>
        <strain evidence="11">Rf_01</strain>
        <tissue evidence="11">Aerial parts of the thallus</tissue>
    </source>
</reference>
<dbReference type="Pfam" id="PF06017">
    <property type="entry name" value="Myosin_TH1"/>
    <property type="match status" value="1"/>
</dbReference>
<dbReference type="SMART" id="SM00220">
    <property type="entry name" value="S_TKc"/>
    <property type="match status" value="1"/>
</dbReference>
<dbReference type="InterPro" id="IPR010926">
    <property type="entry name" value="Myosin_TH1"/>
</dbReference>
<dbReference type="PROSITE" id="PS51285">
    <property type="entry name" value="AGC_KINASE_CTER"/>
    <property type="match status" value="1"/>
</dbReference>
<dbReference type="PROSITE" id="PS00108">
    <property type="entry name" value="PROTEIN_KINASE_ST"/>
    <property type="match status" value="1"/>
</dbReference>
<evidence type="ECO:0000256" key="6">
    <source>
        <dbReference type="ARBA" id="ARBA00022840"/>
    </source>
</evidence>
<dbReference type="GO" id="GO:0004674">
    <property type="term" value="F:protein serine/threonine kinase activity"/>
    <property type="evidence" value="ECO:0007669"/>
    <property type="project" value="UniProtKB-KW"/>
</dbReference>
<evidence type="ECO:0000256" key="5">
    <source>
        <dbReference type="ARBA" id="ARBA00022777"/>
    </source>
</evidence>
<feature type="domain" description="Protein kinase" evidence="8">
    <location>
        <begin position="177"/>
        <end position="437"/>
    </location>
</feature>
<dbReference type="SUPFAM" id="SSF56112">
    <property type="entry name" value="Protein kinase-like (PK-like)"/>
    <property type="match status" value="1"/>
</dbReference>
<dbReference type="FunFam" id="3.30.200.20:FF:000042">
    <property type="entry name" value="Aurora kinase A"/>
    <property type="match status" value="1"/>
</dbReference>
<comment type="caution">
    <text evidence="11">The sequence shown here is derived from an EMBL/GenBank/DDBJ whole genome shotgun (WGS) entry which is preliminary data.</text>
</comment>
<keyword evidence="2" id="KW-0597">Phosphoprotein</keyword>
<dbReference type="PROSITE" id="PS50011">
    <property type="entry name" value="PROTEIN_KINASE_DOM"/>
    <property type="match status" value="1"/>
</dbReference>
<dbReference type="PROSITE" id="PS51757">
    <property type="entry name" value="TH1"/>
    <property type="match status" value="1"/>
</dbReference>
<dbReference type="FunFam" id="1.10.510.10:FF:000008">
    <property type="entry name" value="Non-specific serine/threonine protein kinase"/>
    <property type="match status" value="1"/>
</dbReference>
<dbReference type="Gene3D" id="1.10.510.10">
    <property type="entry name" value="Transferase(Phosphotransferase) domain 1"/>
    <property type="match status" value="1"/>
</dbReference>
<dbReference type="Pfam" id="PF00069">
    <property type="entry name" value="Pkinase"/>
    <property type="match status" value="1"/>
</dbReference>
<dbReference type="Proteomes" id="UP001605036">
    <property type="component" value="Unassembled WGS sequence"/>
</dbReference>
<feature type="domain" description="AGC-kinase C-terminal" evidence="9">
    <location>
        <begin position="438"/>
        <end position="511"/>
    </location>
</feature>
<dbReference type="InterPro" id="IPR017441">
    <property type="entry name" value="Protein_kinase_ATP_BS"/>
</dbReference>
<dbReference type="PANTHER" id="PTHR24351">
    <property type="entry name" value="RIBOSOMAL PROTEIN S6 KINASE"/>
    <property type="match status" value="1"/>
</dbReference>
<gene>
    <name evidence="11" type="ORF">R1flu_014648</name>
</gene>
<evidence type="ECO:0000256" key="3">
    <source>
        <dbReference type="ARBA" id="ARBA00022679"/>
    </source>
</evidence>
<dbReference type="Pfam" id="PF00433">
    <property type="entry name" value="Pkinase_C"/>
    <property type="match status" value="1"/>
</dbReference>
<keyword evidence="1" id="KW-0723">Serine/threonine-protein kinase</keyword>
<evidence type="ECO:0000313" key="12">
    <source>
        <dbReference type="Proteomes" id="UP001605036"/>
    </source>
</evidence>
<evidence type="ECO:0000256" key="4">
    <source>
        <dbReference type="ARBA" id="ARBA00022741"/>
    </source>
</evidence>
<keyword evidence="3" id="KW-0808">Transferase</keyword>
<name>A0ABD1YKH4_9MARC</name>
<keyword evidence="6 7" id="KW-0067">ATP-binding</keyword>
<dbReference type="InterPro" id="IPR017892">
    <property type="entry name" value="Pkinase_C"/>
</dbReference>
<proteinExistence type="predicted"/>
<evidence type="ECO:0000259" key="8">
    <source>
        <dbReference type="PROSITE" id="PS50011"/>
    </source>
</evidence>
<evidence type="ECO:0008006" key="13">
    <source>
        <dbReference type="Google" id="ProtNLM"/>
    </source>
</evidence>
<feature type="binding site" evidence="7">
    <location>
        <position position="210"/>
    </location>
    <ligand>
        <name>ATP</name>
        <dbReference type="ChEBI" id="CHEBI:30616"/>
    </ligand>
</feature>
<evidence type="ECO:0000259" key="10">
    <source>
        <dbReference type="PROSITE" id="PS51757"/>
    </source>
</evidence>
<keyword evidence="5" id="KW-0418">Kinase</keyword>
<organism evidence="11 12">
    <name type="scientific">Riccia fluitans</name>
    <dbReference type="NCBI Taxonomy" id="41844"/>
    <lineage>
        <taxon>Eukaryota</taxon>
        <taxon>Viridiplantae</taxon>
        <taxon>Streptophyta</taxon>
        <taxon>Embryophyta</taxon>
        <taxon>Marchantiophyta</taxon>
        <taxon>Marchantiopsida</taxon>
        <taxon>Marchantiidae</taxon>
        <taxon>Marchantiales</taxon>
        <taxon>Ricciaceae</taxon>
        <taxon>Riccia</taxon>
    </lineage>
</organism>
<dbReference type="CDD" id="cd05123">
    <property type="entry name" value="STKc_AGC"/>
    <property type="match status" value="1"/>
</dbReference>
<evidence type="ECO:0000256" key="2">
    <source>
        <dbReference type="ARBA" id="ARBA00022553"/>
    </source>
</evidence>
<dbReference type="Gene3D" id="3.30.200.20">
    <property type="entry name" value="Phosphorylase Kinase, domain 1"/>
    <property type="match status" value="1"/>
</dbReference>
<evidence type="ECO:0000259" key="9">
    <source>
        <dbReference type="PROSITE" id="PS51285"/>
    </source>
</evidence>
<dbReference type="InterPro" id="IPR000719">
    <property type="entry name" value="Prot_kinase_dom"/>
</dbReference>
<accession>A0ABD1YKH4</accession>
<sequence>MLQIRSVEVRDYLNLQSSGELLNSLAAVGASTEKILYSGNVDKIKRTWFIPEKQILLITNKAIYNLIGKAMEIKRRSLLTSLRKIVIGRQVSTQQFILFFTEGSFAYDEHYASHNVTEIVRIIHAAQHFINRSPTPFTMQEDKDLRKLRIPKKDMALDISLVTSYSESNEEVGLSSFEVLKVLGTGASAKVFLVRKKSTGNLYAMKTILKEAVIANQQTERARTERQVLEALHHPYLVTLRYAFQTEKKLFIVLDYLNGGELFFHLQKVKRFDEEGTRIYAAQIVLAVGHLHSLGIVYRDLKPENILLDHEGHVKITDFGLAKKIVDHSTMRSIRESFVGTPEYIAPEILNSCAQGRAVDWWSLGSMIYEMLHGLPPFYDPDPLVVYKKTLFQTLEFPPTFSASAKHLISQLLERNQEKRLGAGLRDADEIKEHQFFASIDWTALLNRQIPAPFVPNIRSADDVQNFDTEFTSEHIRESMIVTGEQKHPRVNDRRFGDFYYSPTAASSSHSNIS</sequence>
<evidence type="ECO:0000256" key="7">
    <source>
        <dbReference type="PROSITE-ProRule" id="PRU10141"/>
    </source>
</evidence>
<evidence type="ECO:0000313" key="11">
    <source>
        <dbReference type="EMBL" id="KAL2629962.1"/>
    </source>
</evidence>
<evidence type="ECO:0000256" key="1">
    <source>
        <dbReference type="ARBA" id="ARBA00022527"/>
    </source>
</evidence>
<protein>
    <recommendedName>
        <fullName evidence="13">Non-specific serine/threonine protein kinase</fullName>
    </recommendedName>
</protein>
<feature type="domain" description="TH1" evidence="10">
    <location>
        <begin position="1"/>
        <end position="185"/>
    </location>
</feature>
<dbReference type="GO" id="GO:0005524">
    <property type="term" value="F:ATP binding"/>
    <property type="evidence" value="ECO:0007669"/>
    <property type="project" value="UniProtKB-UniRule"/>
</dbReference>
<keyword evidence="4 7" id="KW-0547">Nucleotide-binding</keyword>
<dbReference type="InterPro" id="IPR000961">
    <property type="entry name" value="AGC-kinase_C"/>
</dbReference>
<dbReference type="PROSITE" id="PS00107">
    <property type="entry name" value="PROTEIN_KINASE_ATP"/>
    <property type="match status" value="1"/>
</dbReference>
<dbReference type="SMART" id="SM00133">
    <property type="entry name" value="S_TK_X"/>
    <property type="match status" value="1"/>
</dbReference>
<dbReference type="InterPro" id="IPR008271">
    <property type="entry name" value="Ser/Thr_kinase_AS"/>
</dbReference>
<dbReference type="InterPro" id="IPR045270">
    <property type="entry name" value="STKc_AGC"/>
</dbReference>
<dbReference type="EMBL" id="JBHFFA010000004">
    <property type="protein sequence ID" value="KAL2629962.1"/>
    <property type="molecule type" value="Genomic_DNA"/>
</dbReference>